<reference evidence="5" key="1">
    <citation type="submission" date="2016-09" db="EMBL/GenBank/DDBJ databases">
        <authorList>
            <person name="Wan X."/>
            <person name="Hou S."/>
        </authorList>
    </citation>
    <scope>NUCLEOTIDE SEQUENCE [LARGE SCALE GENOMIC DNA]</scope>
    <source>
        <strain evidence="5">KH87</strain>
    </source>
</reference>
<dbReference type="EMBL" id="MKEK01000001">
    <property type="protein sequence ID" value="OEY70623.1"/>
    <property type="molecule type" value="Genomic_DNA"/>
</dbReference>
<keyword evidence="1 2" id="KW-0732">Signal</keyword>
<dbReference type="InterPro" id="IPR011250">
    <property type="entry name" value="OMP/PagP_B-barrel"/>
</dbReference>
<name>A0A1E7Q989_9GAMM</name>
<accession>A0A1E7Q989</accession>
<organism evidence="4 5">
    <name type="scientific">Rheinheimera salexigens</name>
    <dbReference type="NCBI Taxonomy" id="1628148"/>
    <lineage>
        <taxon>Bacteria</taxon>
        <taxon>Pseudomonadati</taxon>
        <taxon>Pseudomonadota</taxon>
        <taxon>Gammaproteobacteria</taxon>
        <taxon>Chromatiales</taxon>
        <taxon>Chromatiaceae</taxon>
        <taxon>Rheinheimera</taxon>
    </lineage>
</organism>
<comment type="caution">
    <text evidence="4">The sequence shown here is derived from an EMBL/GenBank/DDBJ whole genome shotgun (WGS) entry which is preliminary data.</text>
</comment>
<dbReference type="AlphaFoldDB" id="A0A1E7Q989"/>
<feature type="chain" id="PRO_5009200524" description="Outer membrane protein beta-barrel domain-containing protein" evidence="2">
    <location>
        <begin position="19"/>
        <end position="178"/>
    </location>
</feature>
<keyword evidence="5" id="KW-1185">Reference proteome</keyword>
<feature type="domain" description="Outer membrane protein beta-barrel" evidence="3">
    <location>
        <begin position="6"/>
        <end position="178"/>
    </location>
</feature>
<dbReference type="Proteomes" id="UP000242258">
    <property type="component" value="Unassembled WGS sequence"/>
</dbReference>
<dbReference type="SUPFAM" id="SSF56925">
    <property type="entry name" value="OMPA-like"/>
    <property type="match status" value="1"/>
</dbReference>
<protein>
    <recommendedName>
        <fullName evidence="3">Outer membrane protein beta-barrel domain-containing protein</fullName>
    </recommendedName>
</protein>
<dbReference type="OrthoDB" id="6236405at2"/>
<sequence length="178" mass="19557">MKKSILLAAACASVFAAAATADIRWDYVGAGYTDAYVDGPYIEGSMRLDSNWVADASFSVLSKHNYDVNVLKAGVKYLLNQRLDFSPKTQTYVLAGLQTEFKDGDDTGGYAGIGFKHPLTPQVELYSEASYHSIYDDYGSLVGGVAFYFSPDWAVRSNIALNSSDVKNEFRFGVSYQF</sequence>
<dbReference type="RefSeq" id="WP_070050177.1">
    <property type="nucleotide sequence ID" value="NZ_CBCSDO010000002.1"/>
</dbReference>
<dbReference type="Pfam" id="PF13505">
    <property type="entry name" value="OMP_b-brl"/>
    <property type="match status" value="1"/>
</dbReference>
<dbReference type="STRING" id="1628148.BI198_14395"/>
<gene>
    <name evidence="4" type="ORF">BI198_14395</name>
</gene>
<evidence type="ECO:0000259" key="3">
    <source>
        <dbReference type="Pfam" id="PF13505"/>
    </source>
</evidence>
<feature type="signal peptide" evidence="2">
    <location>
        <begin position="1"/>
        <end position="18"/>
    </location>
</feature>
<evidence type="ECO:0000313" key="4">
    <source>
        <dbReference type="EMBL" id="OEY70623.1"/>
    </source>
</evidence>
<evidence type="ECO:0000313" key="5">
    <source>
        <dbReference type="Proteomes" id="UP000242258"/>
    </source>
</evidence>
<evidence type="ECO:0000256" key="1">
    <source>
        <dbReference type="ARBA" id="ARBA00022729"/>
    </source>
</evidence>
<dbReference type="InterPro" id="IPR027385">
    <property type="entry name" value="Beta-barrel_OMP"/>
</dbReference>
<proteinExistence type="predicted"/>
<evidence type="ECO:0000256" key="2">
    <source>
        <dbReference type="SAM" id="SignalP"/>
    </source>
</evidence>